<dbReference type="OrthoDB" id="10250441at2759"/>
<feature type="compositionally biased region" description="Low complexity" evidence="1">
    <location>
        <begin position="480"/>
        <end position="490"/>
    </location>
</feature>
<feature type="non-terminal residue" evidence="2">
    <location>
        <position position="1"/>
    </location>
</feature>
<feature type="non-terminal residue" evidence="2">
    <location>
        <position position="637"/>
    </location>
</feature>
<dbReference type="AlphaFoldDB" id="A0A1E4RCJ3"/>
<evidence type="ECO:0000313" key="2">
    <source>
        <dbReference type="EMBL" id="ODV64943.1"/>
    </source>
</evidence>
<evidence type="ECO:0008006" key="4">
    <source>
        <dbReference type="Google" id="ProtNLM"/>
    </source>
</evidence>
<dbReference type="InterPro" id="IPR003386">
    <property type="entry name" value="LACT/PDAT_acylTrfase"/>
</dbReference>
<reference evidence="3" key="1">
    <citation type="submission" date="2016-05" db="EMBL/GenBank/DDBJ databases">
        <title>Comparative genomics of biotechnologically important yeasts.</title>
        <authorList>
            <consortium name="DOE Joint Genome Institute"/>
            <person name="Riley R."/>
            <person name="Haridas S."/>
            <person name="Wolfe K.H."/>
            <person name="Lopes M.R."/>
            <person name="Hittinger C.T."/>
            <person name="Goker M."/>
            <person name="Salamov A."/>
            <person name="Wisecaver J."/>
            <person name="Long T.M."/>
            <person name="Aerts A.L."/>
            <person name="Barry K."/>
            <person name="Choi C."/>
            <person name="Clum A."/>
            <person name="Coughlan A.Y."/>
            <person name="Deshpande S."/>
            <person name="Douglass A.P."/>
            <person name="Hanson S.J."/>
            <person name="Klenk H.-P."/>
            <person name="Labutti K."/>
            <person name="Lapidus A."/>
            <person name="Lindquist E."/>
            <person name="Lipzen A."/>
            <person name="Meier-Kolthoff J.P."/>
            <person name="Ohm R.A."/>
            <person name="Otillar R.P."/>
            <person name="Pangilinan J."/>
            <person name="Peng Y."/>
            <person name="Rokas A."/>
            <person name="Rosa C.A."/>
            <person name="Scheuner C."/>
            <person name="Sibirny A.A."/>
            <person name="Slot J.C."/>
            <person name="Stielow J.B."/>
            <person name="Sun H."/>
            <person name="Kurtzman C.P."/>
            <person name="Blackwell M."/>
            <person name="Grigoriev I.V."/>
            <person name="Jeffries T.W."/>
        </authorList>
    </citation>
    <scope>NUCLEOTIDE SEQUENCE [LARGE SCALE GENOMIC DNA]</scope>
    <source>
        <strain evidence="3">NRRL Y-1933</strain>
    </source>
</reference>
<dbReference type="RefSeq" id="XP_020074010.1">
    <property type="nucleotide sequence ID" value="XM_020223907.1"/>
</dbReference>
<name>A0A1E4RCJ3_9ASCO</name>
<dbReference type="PANTHER" id="PTHR11440">
    <property type="entry name" value="LECITHIN-CHOLESTEROL ACYLTRANSFERASE-RELATED"/>
    <property type="match status" value="1"/>
</dbReference>
<evidence type="ECO:0000256" key="1">
    <source>
        <dbReference type="SAM" id="MobiDB-lite"/>
    </source>
</evidence>
<dbReference type="GO" id="GO:0008374">
    <property type="term" value="F:O-acyltransferase activity"/>
    <property type="evidence" value="ECO:0007669"/>
    <property type="project" value="InterPro"/>
</dbReference>
<evidence type="ECO:0000313" key="3">
    <source>
        <dbReference type="Proteomes" id="UP000095085"/>
    </source>
</evidence>
<dbReference type="Gene3D" id="3.40.50.1820">
    <property type="entry name" value="alpha/beta hydrolase"/>
    <property type="match status" value="1"/>
</dbReference>
<feature type="compositionally biased region" description="Polar residues" evidence="1">
    <location>
        <begin position="464"/>
        <end position="479"/>
    </location>
</feature>
<dbReference type="InterPro" id="IPR029058">
    <property type="entry name" value="AB_hydrolase_fold"/>
</dbReference>
<gene>
    <name evidence="2" type="ORF">HYPBUDRAFT_93213</name>
</gene>
<accession>A0A1E4RCJ3</accession>
<dbReference type="SUPFAM" id="SSF53474">
    <property type="entry name" value="alpha/beta-Hydrolases"/>
    <property type="match status" value="1"/>
</dbReference>
<dbReference type="Proteomes" id="UP000095085">
    <property type="component" value="Unassembled WGS sequence"/>
</dbReference>
<dbReference type="Pfam" id="PF02450">
    <property type="entry name" value="LCAT"/>
    <property type="match status" value="1"/>
</dbReference>
<protein>
    <recommendedName>
        <fullName evidence="4">Alpha/beta-hydrolase</fullName>
    </recommendedName>
</protein>
<dbReference type="GeneID" id="30998456"/>
<sequence>KERPVINKRFSKTDADSIVGGESFTQIESNDANLDPLNEDKSTDHNHGLFADSQKVFSFSLPFGGFSNIRSNIYKQLKSFNIDQHLPSFQFINNKNQQDDIDDIRLRLQRQQSVTTVEEARYFENNKGPDAVRLRAVKASISSNINEMIPDFMHAKKDKNLIKPSESIYNDIDGNIVLLGGYRGSILRDSKTRKRVWIPLKAGFNLRKINLLLGPNVEDELKASNFIYPDGVLKNIGPIDICKKLLKKLDSNPKTNVKEFGYDWRLSLSLSSEKLEEFLTKIYKDTGKPTLVIAHSMGGLVAHLTMQRCPHLFRGVVYVGVPSECLNILGPIRFGDSVIFSDKILTFESNFMMRSSFCFLPLNGRVFVNKDTKECYDLDYFNPDTWVEYNLNPLVSKRRLLQEINGINSSNSPDSNSSLSFSPINSLSTKFRNYRSLSIAKKNKSLSNSPTRTSPHDYSDESNDNTSPLPEQFKSSPQLEPSSMEPSSHSSNDFPTHFSFSFNDAYNYLAETLKLAKKFVLGLNYDPSLDSKYPPLAVVYGNKVPSVRGSNVRSIQDIKDGNYYEFFYGHGDGVVHQKWLMPEQKGFSMYDEKSGKGQIVGKFSSPAGHVNLMTDFEAMGNALYSIIEAEKSWSKKK</sequence>
<proteinExistence type="predicted"/>
<organism evidence="2 3">
    <name type="scientific">Hyphopichia burtonii NRRL Y-1933</name>
    <dbReference type="NCBI Taxonomy" id="984485"/>
    <lineage>
        <taxon>Eukaryota</taxon>
        <taxon>Fungi</taxon>
        <taxon>Dikarya</taxon>
        <taxon>Ascomycota</taxon>
        <taxon>Saccharomycotina</taxon>
        <taxon>Pichiomycetes</taxon>
        <taxon>Debaryomycetaceae</taxon>
        <taxon>Hyphopichia</taxon>
    </lineage>
</organism>
<feature type="region of interest" description="Disordered" evidence="1">
    <location>
        <begin position="442"/>
        <end position="490"/>
    </location>
</feature>
<dbReference type="EMBL" id="KV454546">
    <property type="protein sequence ID" value="ODV64943.1"/>
    <property type="molecule type" value="Genomic_DNA"/>
</dbReference>
<dbReference type="GO" id="GO:0006629">
    <property type="term" value="P:lipid metabolic process"/>
    <property type="evidence" value="ECO:0007669"/>
    <property type="project" value="InterPro"/>
</dbReference>
<keyword evidence="3" id="KW-1185">Reference proteome</keyword>